<gene>
    <name evidence="6" type="ORF">H6G81_12655</name>
</gene>
<dbReference type="SUPFAM" id="SSF52540">
    <property type="entry name" value="P-loop containing nucleoside triphosphate hydrolases"/>
    <property type="match status" value="1"/>
</dbReference>
<dbReference type="Gene3D" id="2.70.50.60">
    <property type="entry name" value="abc- transporter (atp binding component) like domain"/>
    <property type="match status" value="1"/>
</dbReference>
<protein>
    <submittedName>
        <fullName evidence="6">ABC transporter ATP-binding protein</fullName>
    </submittedName>
</protein>
<dbReference type="PANTHER" id="PTHR46743">
    <property type="entry name" value="TEICHOIC ACIDS EXPORT ATP-BINDING PROTEIN TAGH"/>
    <property type="match status" value="1"/>
</dbReference>
<dbReference type="GO" id="GO:0005524">
    <property type="term" value="F:ATP binding"/>
    <property type="evidence" value="ECO:0007669"/>
    <property type="project" value="UniProtKB-KW"/>
</dbReference>
<keyword evidence="4 6" id="KW-0067">ATP-binding</keyword>
<dbReference type="PROSITE" id="PS50893">
    <property type="entry name" value="ABC_TRANSPORTER_2"/>
    <property type="match status" value="1"/>
</dbReference>
<evidence type="ECO:0000256" key="3">
    <source>
        <dbReference type="ARBA" id="ARBA00022741"/>
    </source>
</evidence>
<name>A0ABR8GQP4_9CYAN</name>
<evidence type="ECO:0000313" key="6">
    <source>
        <dbReference type="EMBL" id="MBD2605364.1"/>
    </source>
</evidence>
<dbReference type="InterPro" id="IPR015860">
    <property type="entry name" value="ABC_transpr_TagH-like"/>
</dbReference>
<keyword evidence="2" id="KW-0813">Transport</keyword>
<sequence>MSDTVIRVENLAKRYILGQQEEGSSYKTFRGAMTDAAKSVSSALNPRAKKEARTAKGEFWALKDVSFEIKQGDRVGFIGRNGAGKSTLLKVLSRITEPTSGSIRIKGRVASLLEVGTGFHPELTGRENIFLNGAILGMSKAEITRKFDEIVTFAEVEKFLDTPVKRYSSGMYVRLAFAVAAHLEPEILIVDEVLAVGDATFQKKCLGKMEDVGKEGRTVLFVSHNMQAIRRLCSKAVYLERGVTKEVNSVEDAIQRYSAQSSMSAFDIDLDSVRRNSGFGEKARLLRLRLARGTSFSYGEPLELIFTINCVQEVSDLAIGIGFETLDGNRVMTLDSDHDQPPLQMPVGIHEIHLQLDKNPLHPSIYSVGVAIISNAHLLDFIPNAITWEASSGSTDLVGDRGYGGCRLSVKVLVPQLSQ</sequence>
<dbReference type="InterPro" id="IPR050683">
    <property type="entry name" value="Bact_Polysacc_Export_ATP-bd"/>
</dbReference>
<dbReference type="Pfam" id="PF00005">
    <property type="entry name" value="ABC_tran"/>
    <property type="match status" value="1"/>
</dbReference>
<evidence type="ECO:0000313" key="7">
    <source>
        <dbReference type="Proteomes" id="UP000660380"/>
    </source>
</evidence>
<dbReference type="EMBL" id="JACJTA010000022">
    <property type="protein sequence ID" value="MBD2605364.1"/>
    <property type="molecule type" value="Genomic_DNA"/>
</dbReference>
<evidence type="ECO:0000259" key="5">
    <source>
        <dbReference type="PROSITE" id="PS50893"/>
    </source>
</evidence>
<dbReference type="Proteomes" id="UP000660380">
    <property type="component" value="Unassembled WGS sequence"/>
</dbReference>
<organism evidence="6 7">
    <name type="scientific">Scytonema hofmannii FACHB-248</name>
    <dbReference type="NCBI Taxonomy" id="1842502"/>
    <lineage>
        <taxon>Bacteria</taxon>
        <taxon>Bacillati</taxon>
        <taxon>Cyanobacteriota</taxon>
        <taxon>Cyanophyceae</taxon>
        <taxon>Nostocales</taxon>
        <taxon>Scytonemataceae</taxon>
        <taxon>Scytonema</taxon>
    </lineage>
</organism>
<accession>A0ABR8GQP4</accession>
<reference evidence="6 7" key="1">
    <citation type="journal article" date="2020" name="ISME J.">
        <title>Comparative genomics reveals insights into cyanobacterial evolution and habitat adaptation.</title>
        <authorList>
            <person name="Chen M.Y."/>
            <person name="Teng W.K."/>
            <person name="Zhao L."/>
            <person name="Hu C.X."/>
            <person name="Zhou Y.K."/>
            <person name="Han B.P."/>
            <person name="Song L.R."/>
            <person name="Shu W.S."/>
        </authorList>
    </citation>
    <scope>NUCLEOTIDE SEQUENCE [LARGE SCALE GENOMIC DNA]</scope>
    <source>
        <strain evidence="6 7">FACHB-248</strain>
    </source>
</reference>
<dbReference type="InterPro" id="IPR003593">
    <property type="entry name" value="AAA+_ATPase"/>
</dbReference>
<dbReference type="RefSeq" id="WP_029634282.1">
    <property type="nucleotide sequence ID" value="NZ_JACJTA010000022.1"/>
</dbReference>
<dbReference type="SMART" id="SM00382">
    <property type="entry name" value="AAA"/>
    <property type="match status" value="1"/>
</dbReference>
<keyword evidence="7" id="KW-1185">Reference proteome</keyword>
<evidence type="ECO:0000256" key="1">
    <source>
        <dbReference type="ARBA" id="ARBA00005417"/>
    </source>
</evidence>
<evidence type="ECO:0000256" key="2">
    <source>
        <dbReference type="ARBA" id="ARBA00022448"/>
    </source>
</evidence>
<dbReference type="InterPro" id="IPR027417">
    <property type="entry name" value="P-loop_NTPase"/>
</dbReference>
<feature type="domain" description="ABC transporter" evidence="5">
    <location>
        <begin position="46"/>
        <end position="266"/>
    </location>
</feature>
<dbReference type="Pfam" id="PF14524">
    <property type="entry name" value="Wzt_C"/>
    <property type="match status" value="1"/>
</dbReference>
<comment type="similarity">
    <text evidence="1">Belongs to the ABC transporter superfamily.</text>
</comment>
<proteinExistence type="inferred from homology"/>
<dbReference type="CDD" id="cd03220">
    <property type="entry name" value="ABC_KpsT_Wzt"/>
    <property type="match status" value="1"/>
</dbReference>
<evidence type="ECO:0000256" key="4">
    <source>
        <dbReference type="ARBA" id="ARBA00022840"/>
    </source>
</evidence>
<dbReference type="PANTHER" id="PTHR46743:SF2">
    <property type="entry name" value="TEICHOIC ACIDS EXPORT ATP-BINDING PROTEIN TAGH"/>
    <property type="match status" value="1"/>
</dbReference>
<dbReference type="InterPro" id="IPR003439">
    <property type="entry name" value="ABC_transporter-like_ATP-bd"/>
</dbReference>
<keyword evidence="3" id="KW-0547">Nucleotide-binding</keyword>
<dbReference type="InterPro" id="IPR029439">
    <property type="entry name" value="Wzt_C"/>
</dbReference>
<dbReference type="CDD" id="cd10147">
    <property type="entry name" value="Wzt_C-like"/>
    <property type="match status" value="1"/>
</dbReference>
<dbReference type="Gene3D" id="3.40.50.300">
    <property type="entry name" value="P-loop containing nucleotide triphosphate hydrolases"/>
    <property type="match status" value="1"/>
</dbReference>
<comment type="caution">
    <text evidence="6">The sequence shown here is derived from an EMBL/GenBank/DDBJ whole genome shotgun (WGS) entry which is preliminary data.</text>
</comment>